<evidence type="ECO:0000256" key="4">
    <source>
        <dbReference type="ARBA" id="ARBA00023242"/>
    </source>
</evidence>
<keyword evidence="9" id="KW-1185">Reference proteome</keyword>
<dbReference type="FunFam" id="3.30.70.330:FF:000182">
    <property type="entry name" value="RNA-binding motif protein 28"/>
    <property type="match status" value="1"/>
</dbReference>
<comment type="subcellular location">
    <subcellularLocation>
        <location evidence="1">Nucleus</location>
    </subcellularLocation>
</comment>
<evidence type="ECO:0000259" key="7">
    <source>
        <dbReference type="PROSITE" id="PS50102"/>
    </source>
</evidence>
<evidence type="ECO:0000313" key="8">
    <source>
        <dbReference type="EMBL" id="GIY87284.1"/>
    </source>
</evidence>
<feature type="region of interest" description="Disordered" evidence="6">
    <location>
        <begin position="194"/>
        <end position="228"/>
    </location>
</feature>
<evidence type="ECO:0000256" key="6">
    <source>
        <dbReference type="SAM" id="MobiDB-lite"/>
    </source>
</evidence>
<dbReference type="PROSITE" id="PS50102">
    <property type="entry name" value="RRM"/>
    <property type="match status" value="3"/>
</dbReference>
<feature type="compositionally biased region" description="Basic and acidic residues" evidence="6">
    <location>
        <begin position="518"/>
        <end position="537"/>
    </location>
</feature>
<comment type="caution">
    <text evidence="8">The sequence shown here is derived from an EMBL/GenBank/DDBJ whole genome shotgun (WGS) entry which is preliminary data.</text>
</comment>
<feature type="compositionally biased region" description="Acidic residues" evidence="6">
    <location>
        <begin position="204"/>
        <end position="224"/>
    </location>
</feature>
<feature type="region of interest" description="Disordered" evidence="6">
    <location>
        <begin position="241"/>
        <end position="260"/>
    </location>
</feature>
<dbReference type="SMART" id="SM00360">
    <property type="entry name" value="RRM"/>
    <property type="match status" value="3"/>
</dbReference>
<evidence type="ECO:0000256" key="5">
    <source>
        <dbReference type="PROSITE-ProRule" id="PRU00176"/>
    </source>
</evidence>
<feature type="compositionally biased region" description="Basic and acidic residues" evidence="6">
    <location>
        <begin position="581"/>
        <end position="602"/>
    </location>
</feature>
<feature type="domain" description="RRM" evidence="7">
    <location>
        <begin position="267"/>
        <end position="348"/>
    </location>
</feature>
<dbReference type="InterPro" id="IPR000504">
    <property type="entry name" value="RRM_dom"/>
</dbReference>
<organism evidence="8 9">
    <name type="scientific">Caerostris extrusa</name>
    <name type="common">Bark spider</name>
    <name type="synonym">Caerostris bankana</name>
    <dbReference type="NCBI Taxonomy" id="172846"/>
    <lineage>
        <taxon>Eukaryota</taxon>
        <taxon>Metazoa</taxon>
        <taxon>Ecdysozoa</taxon>
        <taxon>Arthropoda</taxon>
        <taxon>Chelicerata</taxon>
        <taxon>Arachnida</taxon>
        <taxon>Araneae</taxon>
        <taxon>Araneomorphae</taxon>
        <taxon>Entelegynae</taxon>
        <taxon>Araneoidea</taxon>
        <taxon>Araneidae</taxon>
        <taxon>Caerostris</taxon>
    </lineage>
</organism>
<dbReference type="PANTHER" id="PTHR48039:SF5">
    <property type="entry name" value="RNA-BINDING PROTEIN 28"/>
    <property type="match status" value="1"/>
</dbReference>
<feature type="compositionally biased region" description="Basic residues" evidence="6">
    <location>
        <begin position="553"/>
        <end position="562"/>
    </location>
</feature>
<dbReference type="EMBL" id="BPLR01016917">
    <property type="protein sequence ID" value="GIY87284.1"/>
    <property type="molecule type" value="Genomic_DNA"/>
</dbReference>
<dbReference type="CDD" id="cd12416">
    <property type="entry name" value="RRM4_RBM28_like"/>
    <property type="match status" value="1"/>
</dbReference>
<dbReference type="Proteomes" id="UP001054945">
    <property type="component" value="Unassembled WGS sequence"/>
</dbReference>
<dbReference type="Gene3D" id="3.30.70.330">
    <property type="match status" value="3"/>
</dbReference>
<evidence type="ECO:0000256" key="3">
    <source>
        <dbReference type="ARBA" id="ARBA00022884"/>
    </source>
</evidence>
<sequence length="608" mass="69992">MLNIKNSISTKGVKKYNELSKTNEKLIKTEIHDRRKKSKPKKRKRLIIRNLSFKASEEDLKEIFSKYGNVIDGKKRGFAFIEFEDTKSLIQAMKNMNYKEIHGRKVAIDFAIDKNSYESKLQSLKKKTDSSLIKKEIKTEPDSSDEIKSEEDSDSGVEELDEEGDEENKSEEDEEEKKLKSFLKDFYSGADELTNSKTAKNDECSSESSDEESNEDEDEEEDDDDKKGIKKKFLSDKKIKQEFDEDGKPSKNQKAKKTDSKDISEGKTVFLRNIAFTTTEESLRDAMEEYGECIYSLLCIDPLTDHPKGTAFVKFKEKASADKLIEKSYVEPGVIVDGRKLICSLAISREDASLIGKTEKTKSDKRNLNLLRVGLIMPDSEESEGVSKSDMAKRTQLEIIKKQKLRNVNFFVSDKRLLIHNLPRDYTDNKLRQLFKKAAGHGAVLTEVRVMKEFKKTDTAGLPLSKGYGFVSFDKHEDALRALNELNNNPNIFTSNKRPIVEFSIENKVALLSKEKRKEKIQLRNKRRSEEKMERKLNQSLESTKTESEAPSKGKKRKNKKKQIQENKKRKLNESINNEISMEKEAAPKEKKEKKSKEKQIKEGYWCP</sequence>
<feature type="region of interest" description="Disordered" evidence="6">
    <location>
        <begin position="135"/>
        <end position="177"/>
    </location>
</feature>
<feature type="compositionally biased region" description="Basic and acidic residues" evidence="6">
    <location>
        <begin position="135"/>
        <end position="147"/>
    </location>
</feature>
<feature type="region of interest" description="Disordered" evidence="6">
    <location>
        <begin position="518"/>
        <end position="608"/>
    </location>
</feature>
<proteinExistence type="predicted"/>
<name>A0AAV4WZX1_CAEEX</name>
<feature type="domain" description="RRM" evidence="7">
    <location>
        <begin position="415"/>
        <end position="506"/>
    </location>
</feature>
<dbReference type="PANTHER" id="PTHR48039">
    <property type="entry name" value="RNA-BINDING MOTIF PROTEIN 14B"/>
    <property type="match status" value="1"/>
</dbReference>
<keyword evidence="4" id="KW-0539">Nucleus</keyword>
<feature type="compositionally biased region" description="Acidic residues" evidence="6">
    <location>
        <begin position="148"/>
        <end position="175"/>
    </location>
</feature>
<dbReference type="InterPro" id="IPR035979">
    <property type="entry name" value="RBD_domain_sf"/>
</dbReference>
<dbReference type="CDD" id="cd12415">
    <property type="entry name" value="RRM3_RBM28_like"/>
    <property type="match status" value="1"/>
</dbReference>
<dbReference type="GO" id="GO:0005730">
    <property type="term" value="C:nucleolus"/>
    <property type="evidence" value="ECO:0007669"/>
    <property type="project" value="TreeGrafter"/>
</dbReference>
<reference evidence="8 9" key="1">
    <citation type="submission" date="2021-06" db="EMBL/GenBank/DDBJ databases">
        <title>Caerostris extrusa draft genome.</title>
        <authorList>
            <person name="Kono N."/>
            <person name="Arakawa K."/>
        </authorList>
    </citation>
    <scope>NUCLEOTIDE SEQUENCE [LARGE SCALE GENOMIC DNA]</scope>
</reference>
<dbReference type="Pfam" id="PF00076">
    <property type="entry name" value="RRM_1"/>
    <property type="match status" value="3"/>
</dbReference>
<evidence type="ECO:0000256" key="2">
    <source>
        <dbReference type="ARBA" id="ARBA00022737"/>
    </source>
</evidence>
<keyword evidence="2" id="KW-0677">Repeat</keyword>
<accession>A0AAV4WZX1</accession>
<feature type="domain" description="RRM" evidence="7">
    <location>
        <begin position="44"/>
        <end position="113"/>
    </location>
</feature>
<protein>
    <submittedName>
        <fullName evidence="8">RNA-binding protein 28</fullName>
    </submittedName>
</protein>
<dbReference type="InterPro" id="IPR012677">
    <property type="entry name" value="Nucleotide-bd_a/b_plait_sf"/>
</dbReference>
<evidence type="ECO:0000256" key="1">
    <source>
        <dbReference type="ARBA" id="ARBA00004123"/>
    </source>
</evidence>
<dbReference type="SUPFAM" id="SSF54928">
    <property type="entry name" value="RNA-binding domain, RBD"/>
    <property type="match status" value="2"/>
</dbReference>
<gene>
    <name evidence="8" type="primary">Rbm28</name>
    <name evidence="8" type="ORF">CEXT_739961</name>
</gene>
<keyword evidence="3 5" id="KW-0694">RNA-binding</keyword>
<dbReference type="AlphaFoldDB" id="A0AAV4WZX1"/>
<evidence type="ECO:0000313" key="9">
    <source>
        <dbReference type="Proteomes" id="UP001054945"/>
    </source>
</evidence>
<dbReference type="GO" id="GO:0003729">
    <property type="term" value="F:mRNA binding"/>
    <property type="evidence" value="ECO:0007669"/>
    <property type="project" value="TreeGrafter"/>
</dbReference>
<dbReference type="InterPro" id="IPR051945">
    <property type="entry name" value="RRM_MRD1_RNA_proc_ribogen"/>
</dbReference>